<sequence length="567" mass="59502">MNASQFMDKQILGLAASGAGTAAAAASAPAAGGGEGGLFDLMSPDPQEEADGHARRADEVVPSYDFQPIRTLAAPGPAAAPASAANAWVSLDSKAAASNLKSAGMLESHVLRKVSHEEERSNFSAVSIADIDHTMKKYADNLLHALEGVSSRLSQLEGRTHHLENSVGELKLTIGNYNGSTDGKLRQFENTLREVQAGVQILRDKQEIVEMQVQLSKLQASKAEDAQSENAGVGQADSKQQPTLPQPQHQASPPSQPPPLPSLPAPNAPPPPALQSQPASQFSGHLPHSQVQSVPPAPPTPLAPTIPQESYYPPSAVQPIDSTHQQYQAPPAPQSQTPPAPPQHYQTPPQYVQYSQPPPASANPSTAVPSSVPQQPEEVAAPYGPPSQSYPSNVRPPSPYMPPPSGPAPSFYGPNPGMYEPPAVRPNSGPPPSYNTGYKPQGGGSFSEPYGYSGSPSHRSNAGMKSHSPFTPTGASSGGSGNYGRLPTAQMLPQAASVSSTPSASSGNRVQIDDVVDKVATMGFSREQVRATVRQLTESGQNVDLNMVLDKLMNGADAQPQRGWHGR</sequence>
<feature type="compositionally biased region" description="Basic and acidic residues" evidence="1">
    <location>
        <begin position="50"/>
        <end position="59"/>
    </location>
</feature>
<feature type="compositionally biased region" description="Pro residues" evidence="1">
    <location>
        <begin position="330"/>
        <end position="342"/>
    </location>
</feature>
<feature type="compositionally biased region" description="Pro residues" evidence="1">
    <location>
        <begin position="295"/>
        <end position="304"/>
    </location>
</feature>
<accession>A0A6G1EMS4</accession>
<dbReference type="InterPro" id="IPR010820">
    <property type="entry name" value="DUF1421"/>
</dbReference>
<dbReference type="Pfam" id="PF07223">
    <property type="entry name" value="DUF1421"/>
    <property type="match status" value="1"/>
</dbReference>
<feature type="compositionally biased region" description="Low complexity" evidence="1">
    <location>
        <begin position="495"/>
        <end position="506"/>
    </location>
</feature>
<dbReference type="AlphaFoldDB" id="A0A6G1EMS4"/>
<reference evidence="3 4" key="1">
    <citation type="submission" date="2019-11" db="EMBL/GenBank/DDBJ databases">
        <title>Whole genome sequence of Oryza granulata.</title>
        <authorList>
            <person name="Li W."/>
        </authorList>
    </citation>
    <scope>NUCLEOTIDE SEQUENCE [LARGE SCALE GENOMIC DNA]</scope>
    <source>
        <strain evidence="4">cv. Menghai</strain>
        <tissue evidence="3">Leaf</tissue>
    </source>
</reference>
<keyword evidence="4" id="KW-1185">Reference proteome</keyword>
<dbReference type="Proteomes" id="UP000479710">
    <property type="component" value="Unassembled WGS sequence"/>
</dbReference>
<organism evidence="3 4">
    <name type="scientific">Oryza meyeriana var. granulata</name>
    <dbReference type="NCBI Taxonomy" id="110450"/>
    <lineage>
        <taxon>Eukaryota</taxon>
        <taxon>Viridiplantae</taxon>
        <taxon>Streptophyta</taxon>
        <taxon>Embryophyta</taxon>
        <taxon>Tracheophyta</taxon>
        <taxon>Spermatophyta</taxon>
        <taxon>Magnoliopsida</taxon>
        <taxon>Liliopsida</taxon>
        <taxon>Poales</taxon>
        <taxon>Poaceae</taxon>
        <taxon>BOP clade</taxon>
        <taxon>Oryzoideae</taxon>
        <taxon>Oryzeae</taxon>
        <taxon>Oryzinae</taxon>
        <taxon>Oryza</taxon>
        <taxon>Oryza meyeriana</taxon>
    </lineage>
</organism>
<evidence type="ECO:0000259" key="2">
    <source>
        <dbReference type="Pfam" id="PF07223"/>
    </source>
</evidence>
<proteinExistence type="predicted"/>
<dbReference type="OrthoDB" id="515416at2759"/>
<protein>
    <recommendedName>
        <fullName evidence="2">DUF1421 domain-containing protein</fullName>
    </recommendedName>
</protein>
<feature type="domain" description="DUF1421" evidence="2">
    <location>
        <begin position="512"/>
        <end position="555"/>
    </location>
</feature>
<feature type="compositionally biased region" description="Low complexity" evidence="1">
    <location>
        <begin position="274"/>
        <end position="294"/>
    </location>
</feature>
<dbReference type="PANTHER" id="PTHR31805">
    <property type="entry name" value="RECEPTOR-LIKE KINASE, PUTATIVE (DUF1421)-RELATED"/>
    <property type="match status" value="1"/>
</dbReference>
<evidence type="ECO:0000313" key="4">
    <source>
        <dbReference type="Proteomes" id="UP000479710"/>
    </source>
</evidence>
<gene>
    <name evidence="3" type="ORF">E2562_018699</name>
</gene>
<evidence type="ECO:0000256" key="1">
    <source>
        <dbReference type="SAM" id="MobiDB-lite"/>
    </source>
</evidence>
<feature type="region of interest" description="Disordered" evidence="1">
    <location>
        <begin position="220"/>
        <end position="509"/>
    </location>
</feature>
<name>A0A6G1EMS4_9ORYZ</name>
<comment type="caution">
    <text evidence="3">The sequence shown here is derived from an EMBL/GenBank/DDBJ whole genome shotgun (WGS) entry which is preliminary data.</text>
</comment>
<feature type="compositionally biased region" description="Pro residues" evidence="1">
    <location>
        <begin position="254"/>
        <end position="273"/>
    </location>
</feature>
<feature type="compositionally biased region" description="Low complexity" evidence="1">
    <location>
        <begin position="343"/>
        <end position="355"/>
    </location>
</feature>
<feature type="compositionally biased region" description="Polar residues" evidence="1">
    <location>
        <begin position="362"/>
        <end position="374"/>
    </location>
</feature>
<evidence type="ECO:0000313" key="3">
    <source>
        <dbReference type="EMBL" id="KAF0925895.1"/>
    </source>
</evidence>
<feature type="compositionally biased region" description="Pro residues" evidence="1">
    <location>
        <begin position="394"/>
        <end position="407"/>
    </location>
</feature>
<feature type="region of interest" description="Disordered" evidence="1">
    <location>
        <begin position="24"/>
        <end position="59"/>
    </location>
</feature>
<dbReference type="EMBL" id="SPHZ02000003">
    <property type="protein sequence ID" value="KAF0925895.1"/>
    <property type="molecule type" value="Genomic_DNA"/>
</dbReference>
<dbReference type="PANTHER" id="PTHR31805:SF14">
    <property type="entry name" value="RECEPTOR-LIKE KINASE, PUTATIVE (DUF1421)-RELATED"/>
    <property type="match status" value="1"/>
</dbReference>